<dbReference type="EMBL" id="CAKXAJ010026219">
    <property type="protein sequence ID" value="CAH2262841.1"/>
    <property type="molecule type" value="Genomic_DNA"/>
</dbReference>
<evidence type="ECO:0000313" key="2">
    <source>
        <dbReference type="EMBL" id="CAH2262841.1"/>
    </source>
</evidence>
<dbReference type="InterPro" id="IPR011989">
    <property type="entry name" value="ARM-like"/>
</dbReference>
<dbReference type="GO" id="GO:0005634">
    <property type="term" value="C:nucleus"/>
    <property type="evidence" value="ECO:0007669"/>
    <property type="project" value="TreeGrafter"/>
</dbReference>
<dbReference type="AlphaFoldDB" id="A0A8S4SGN8"/>
<comment type="caution">
    <text evidence="2">The sequence shown here is derived from an EMBL/GenBank/DDBJ whole genome shotgun (WGS) entry which is preliminary data.</text>
</comment>
<gene>
    <name evidence="2" type="primary">jg9215</name>
    <name evidence="2" type="ORF">PAEG_LOCUS24251</name>
</gene>
<dbReference type="GO" id="GO:0034515">
    <property type="term" value="C:proteasome storage granule"/>
    <property type="evidence" value="ECO:0007669"/>
    <property type="project" value="TreeGrafter"/>
</dbReference>
<dbReference type="OrthoDB" id="10252509at2759"/>
<evidence type="ECO:0000313" key="3">
    <source>
        <dbReference type="Proteomes" id="UP000838756"/>
    </source>
</evidence>
<accession>A0A8S4SGN8</accession>
<dbReference type="PANTHER" id="PTHR10943">
    <property type="entry name" value="26S PROTEASOME NON-ATPASE REGULATORY SUBUNIT"/>
    <property type="match status" value="1"/>
</dbReference>
<dbReference type="Proteomes" id="UP000838756">
    <property type="component" value="Unassembled WGS sequence"/>
</dbReference>
<evidence type="ECO:0000256" key="1">
    <source>
        <dbReference type="ARBA" id="ARBA00022737"/>
    </source>
</evidence>
<keyword evidence="1" id="KW-0677">Repeat</keyword>
<keyword evidence="3" id="KW-1185">Reference proteome</keyword>
<dbReference type="PANTHER" id="PTHR10943:SF1">
    <property type="entry name" value="26S PROTEASOME NON-ATPASE REGULATORY SUBUNIT 2"/>
    <property type="match status" value="1"/>
</dbReference>
<proteinExistence type="predicted"/>
<reference evidence="2" key="1">
    <citation type="submission" date="2022-03" db="EMBL/GenBank/DDBJ databases">
        <authorList>
            <person name="Lindestad O."/>
        </authorList>
    </citation>
    <scope>NUCLEOTIDE SEQUENCE</scope>
</reference>
<name>A0A8S4SGN8_9NEOP</name>
<sequence>MLRALALYHGKSPVHLFMVRLAQGLCHAGKGTVTLCPAHADKRLVNQPALAGLLVVLTAFLDCKNIILGKSHYLLYVLATAMQPRWLVTLDDNLQPLNVSVRVGQVSLHLFFLNFFLRVCK</sequence>
<protein>
    <submittedName>
        <fullName evidence="2">Jg9215 protein</fullName>
    </submittedName>
</protein>
<organism evidence="2 3">
    <name type="scientific">Pararge aegeria aegeria</name>
    <dbReference type="NCBI Taxonomy" id="348720"/>
    <lineage>
        <taxon>Eukaryota</taxon>
        <taxon>Metazoa</taxon>
        <taxon>Ecdysozoa</taxon>
        <taxon>Arthropoda</taxon>
        <taxon>Hexapoda</taxon>
        <taxon>Insecta</taxon>
        <taxon>Pterygota</taxon>
        <taxon>Neoptera</taxon>
        <taxon>Endopterygota</taxon>
        <taxon>Lepidoptera</taxon>
        <taxon>Glossata</taxon>
        <taxon>Ditrysia</taxon>
        <taxon>Papilionoidea</taxon>
        <taxon>Nymphalidae</taxon>
        <taxon>Satyrinae</taxon>
        <taxon>Satyrini</taxon>
        <taxon>Parargina</taxon>
        <taxon>Pararge</taxon>
    </lineage>
</organism>
<dbReference type="Gene3D" id="1.25.10.10">
    <property type="entry name" value="Leucine-rich Repeat Variant"/>
    <property type="match status" value="1"/>
</dbReference>
<dbReference type="GO" id="GO:0008540">
    <property type="term" value="C:proteasome regulatory particle, base subcomplex"/>
    <property type="evidence" value="ECO:0007669"/>
    <property type="project" value="TreeGrafter"/>
</dbReference>
<dbReference type="GO" id="GO:0043161">
    <property type="term" value="P:proteasome-mediated ubiquitin-dependent protein catabolic process"/>
    <property type="evidence" value="ECO:0007669"/>
    <property type="project" value="TreeGrafter"/>
</dbReference>